<keyword evidence="2 6" id="KW-0349">Heme</keyword>
<gene>
    <name evidence="8" type="ORF">MCOR_35875</name>
</gene>
<dbReference type="Gene3D" id="1.10.490.10">
    <property type="entry name" value="Globins"/>
    <property type="match status" value="1"/>
</dbReference>
<keyword evidence="1 6" id="KW-0813">Transport</keyword>
<dbReference type="GO" id="GO:0020037">
    <property type="term" value="F:heme binding"/>
    <property type="evidence" value="ECO:0007669"/>
    <property type="project" value="InterPro"/>
</dbReference>
<dbReference type="PANTHER" id="PTHR46458">
    <property type="entry name" value="BLR2807 PROTEIN"/>
    <property type="match status" value="1"/>
</dbReference>
<evidence type="ECO:0000259" key="7">
    <source>
        <dbReference type="PROSITE" id="PS01033"/>
    </source>
</evidence>
<evidence type="ECO:0000256" key="4">
    <source>
        <dbReference type="ARBA" id="ARBA00022723"/>
    </source>
</evidence>
<dbReference type="GO" id="GO:0046872">
    <property type="term" value="F:metal ion binding"/>
    <property type="evidence" value="ECO:0007669"/>
    <property type="project" value="UniProtKB-KW"/>
</dbReference>
<keyword evidence="3 6" id="KW-0561">Oxygen transport</keyword>
<dbReference type="PANTHER" id="PTHR46458:SF1">
    <property type="entry name" value="GEO09476P1"/>
    <property type="match status" value="1"/>
</dbReference>
<dbReference type="GO" id="GO:0019825">
    <property type="term" value="F:oxygen binding"/>
    <property type="evidence" value="ECO:0007669"/>
    <property type="project" value="InterPro"/>
</dbReference>
<dbReference type="OrthoDB" id="436496at2759"/>
<dbReference type="InterPro" id="IPR009050">
    <property type="entry name" value="Globin-like_sf"/>
</dbReference>
<dbReference type="SUPFAM" id="SSF46458">
    <property type="entry name" value="Globin-like"/>
    <property type="match status" value="1"/>
</dbReference>
<dbReference type="Proteomes" id="UP000507470">
    <property type="component" value="Unassembled WGS sequence"/>
</dbReference>
<evidence type="ECO:0000256" key="6">
    <source>
        <dbReference type="RuleBase" id="RU000356"/>
    </source>
</evidence>
<evidence type="ECO:0000256" key="2">
    <source>
        <dbReference type="ARBA" id="ARBA00022617"/>
    </source>
</evidence>
<dbReference type="InterPro" id="IPR000971">
    <property type="entry name" value="Globin"/>
</dbReference>
<dbReference type="AlphaFoldDB" id="A0A6J8D3V3"/>
<evidence type="ECO:0000256" key="5">
    <source>
        <dbReference type="ARBA" id="ARBA00023004"/>
    </source>
</evidence>
<dbReference type="Pfam" id="PF00042">
    <property type="entry name" value="Globin"/>
    <property type="match status" value="1"/>
</dbReference>
<dbReference type="GO" id="GO:0005344">
    <property type="term" value="F:oxygen carrier activity"/>
    <property type="evidence" value="ECO:0007669"/>
    <property type="project" value="UniProtKB-KW"/>
</dbReference>
<evidence type="ECO:0000256" key="3">
    <source>
        <dbReference type="ARBA" id="ARBA00022621"/>
    </source>
</evidence>
<dbReference type="PRINTS" id="PR01907">
    <property type="entry name" value="WORMGLOBIN"/>
</dbReference>
<dbReference type="InterPro" id="IPR012292">
    <property type="entry name" value="Globin/Proto"/>
</dbReference>
<keyword evidence="9" id="KW-1185">Reference proteome</keyword>
<evidence type="ECO:0000313" key="8">
    <source>
        <dbReference type="EMBL" id="CAC5401830.1"/>
    </source>
</evidence>
<organism evidence="8 9">
    <name type="scientific">Mytilus coruscus</name>
    <name type="common">Sea mussel</name>
    <dbReference type="NCBI Taxonomy" id="42192"/>
    <lineage>
        <taxon>Eukaryota</taxon>
        <taxon>Metazoa</taxon>
        <taxon>Spiralia</taxon>
        <taxon>Lophotrochozoa</taxon>
        <taxon>Mollusca</taxon>
        <taxon>Bivalvia</taxon>
        <taxon>Autobranchia</taxon>
        <taxon>Pteriomorphia</taxon>
        <taxon>Mytilida</taxon>
        <taxon>Mytiloidea</taxon>
        <taxon>Mytilidae</taxon>
        <taxon>Mytilinae</taxon>
        <taxon>Mytilus</taxon>
    </lineage>
</organism>
<sequence>MSGYSTVCSKKMCHQLDENVKKKLTRISNESEILGKMIELSDFAIFTGGMGCSGSTGPQPGLTESHKTTVKKSWANFLKKGDLTDLGMPMFIKLFEEAPEVKPLFKFVDTRNCNENTKLRNHVKGVFEVVGVAVDTIDDLTKLSSIVVDLGSRHFHYGTRKEHLPVVGKCLIHALSEGLGDEFTEDTKNAWLSFYNWLGGCFAKGVSTESRKK</sequence>
<comment type="similarity">
    <text evidence="6">Belongs to the globin family.</text>
</comment>
<dbReference type="InterPro" id="IPR050532">
    <property type="entry name" value="Globin-like_OT"/>
</dbReference>
<feature type="domain" description="Globin" evidence="7">
    <location>
        <begin position="61"/>
        <end position="207"/>
    </location>
</feature>
<dbReference type="PROSITE" id="PS01033">
    <property type="entry name" value="GLOBIN"/>
    <property type="match status" value="1"/>
</dbReference>
<keyword evidence="5" id="KW-0408">Iron</keyword>
<protein>
    <recommendedName>
        <fullName evidence="7">Globin domain-containing protein</fullName>
    </recommendedName>
</protein>
<dbReference type="EMBL" id="CACVKT020006484">
    <property type="protein sequence ID" value="CAC5401830.1"/>
    <property type="molecule type" value="Genomic_DNA"/>
</dbReference>
<name>A0A6J8D3V3_MYTCO</name>
<evidence type="ECO:0000313" key="9">
    <source>
        <dbReference type="Proteomes" id="UP000507470"/>
    </source>
</evidence>
<reference evidence="8 9" key="1">
    <citation type="submission" date="2020-06" db="EMBL/GenBank/DDBJ databases">
        <authorList>
            <person name="Li R."/>
            <person name="Bekaert M."/>
        </authorList>
    </citation>
    <scope>NUCLEOTIDE SEQUENCE [LARGE SCALE GENOMIC DNA]</scope>
    <source>
        <strain evidence="9">wild</strain>
    </source>
</reference>
<keyword evidence="4" id="KW-0479">Metal-binding</keyword>
<proteinExistence type="inferred from homology"/>
<accession>A0A6J8D3V3</accession>
<evidence type="ECO:0000256" key="1">
    <source>
        <dbReference type="ARBA" id="ARBA00022448"/>
    </source>
</evidence>